<dbReference type="KEGG" id="tsin:OXH18_11095"/>
<dbReference type="AlphaFoldDB" id="A0A9E9CA77"/>
<dbReference type="Proteomes" id="UP001163152">
    <property type="component" value="Chromosome"/>
</dbReference>
<dbReference type="RefSeq" id="WP_268612848.1">
    <property type="nucleotide sequence ID" value="NZ_CP113797.1"/>
</dbReference>
<evidence type="ECO:0000313" key="1">
    <source>
        <dbReference type="EMBL" id="WAL62508.1"/>
    </source>
</evidence>
<organism evidence="1 2">
    <name type="scientific">Thermocoleostomius sinensis A174</name>
    <dbReference type="NCBI Taxonomy" id="2016057"/>
    <lineage>
        <taxon>Bacteria</taxon>
        <taxon>Bacillati</taxon>
        <taxon>Cyanobacteriota</taxon>
        <taxon>Cyanophyceae</taxon>
        <taxon>Oculatellales</taxon>
        <taxon>Oculatellaceae</taxon>
        <taxon>Thermocoleostomius</taxon>
    </lineage>
</organism>
<name>A0A9E9CA77_9CYAN</name>
<dbReference type="EMBL" id="CP113797">
    <property type="protein sequence ID" value="WAL62508.1"/>
    <property type="molecule type" value="Genomic_DNA"/>
</dbReference>
<reference evidence="1" key="1">
    <citation type="submission" date="2022-12" db="EMBL/GenBank/DDBJ databases">
        <title>Polyphasic identification of a Novel Hot-Spring Cyanobacterium Ocullathermofonsia sinensis gen nov. sp. nov. and Genomic Insights on its Adaptations to the Thermal Habitat.</title>
        <authorList>
            <person name="Daroch M."/>
            <person name="Tang J."/>
            <person name="Jiang Y."/>
        </authorList>
    </citation>
    <scope>NUCLEOTIDE SEQUENCE</scope>
    <source>
        <strain evidence="1">PKUAC-SCTA174</strain>
    </source>
</reference>
<proteinExistence type="predicted"/>
<evidence type="ECO:0008006" key="3">
    <source>
        <dbReference type="Google" id="ProtNLM"/>
    </source>
</evidence>
<evidence type="ECO:0000313" key="2">
    <source>
        <dbReference type="Proteomes" id="UP001163152"/>
    </source>
</evidence>
<accession>A0A9E9CA77</accession>
<protein>
    <recommendedName>
        <fullName evidence="3">Alpha/beta hydrolase</fullName>
    </recommendedName>
</protein>
<gene>
    <name evidence="1" type="ORF">OXH18_11095</name>
</gene>
<keyword evidence="2" id="KW-1185">Reference proteome</keyword>
<sequence length="330" mass="37427">MPTHHILFIHGVNVRKHDYAQTLIDRIHQALNQTSEPIPQVRFIPLYWSNIVEGFLAELRQDVEASPQWSHFWFKHFRQDKLLRFSGDAALYISRHVGSLAVEQLAQQALEELQSYQLGDYLHLVTHSWGTVILFDMLFSKRWAVEEALPGHSAVQEFRDLFFGIGDHPNQGMRLASIHTMGSPIPIFNLIHTVKPESPLDITTGLKTLLENTYGPDQKLTWCNFAHPGDPIAWPLEKTVSRLMQTPILEITDELVDGSGLLEFFAKQVRHSFWALINGGNAHSSYWRSKKVADRIQHTIRSTAIQSIISPQPINPPPVSITINTAATPA</sequence>